<evidence type="ECO:0000313" key="1">
    <source>
        <dbReference type="WBParaSite" id="maker-PairedContig_2809-snap-gene-0.10-mRNA-1"/>
    </source>
</evidence>
<protein>
    <submittedName>
        <fullName evidence="1">Uncharacterized protein</fullName>
    </submittedName>
</protein>
<accession>A0A1I8EKR0</accession>
<dbReference type="AlphaFoldDB" id="A0A1I8EKR0"/>
<dbReference type="WBParaSite" id="maker-PairedContig_2809-snap-gene-0.10-mRNA-1">
    <property type="protein sequence ID" value="maker-PairedContig_2809-snap-gene-0.10-mRNA-1"/>
    <property type="gene ID" value="maker-PairedContig_2809-snap-gene-0.10"/>
</dbReference>
<reference evidence="1" key="1">
    <citation type="submission" date="2016-11" db="UniProtKB">
        <authorList>
            <consortium name="WormBaseParasite"/>
        </authorList>
    </citation>
    <scope>IDENTIFICATION</scope>
    <source>
        <strain evidence="1">pt0022</strain>
    </source>
</reference>
<proteinExistence type="predicted"/>
<organism evidence="1">
    <name type="scientific">Wuchereria bancrofti</name>
    <dbReference type="NCBI Taxonomy" id="6293"/>
    <lineage>
        <taxon>Eukaryota</taxon>
        <taxon>Metazoa</taxon>
        <taxon>Ecdysozoa</taxon>
        <taxon>Nematoda</taxon>
        <taxon>Chromadorea</taxon>
        <taxon>Rhabditida</taxon>
        <taxon>Spirurina</taxon>
        <taxon>Spiruromorpha</taxon>
        <taxon>Filarioidea</taxon>
        <taxon>Onchocercidae</taxon>
        <taxon>Wuchereria</taxon>
    </lineage>
</organism>
<sequence length="73" mass="8950">MSYGFCWCYFWAPAFHYFREPTIGRSYRLNGSDDYETPRMSRLPLNYYRRKWAYEKARKSESLCNSYFTTVTL</sequence>
<name>A0A1I8EKR0_WUCBA</name>